<evidence type="ECO:0000259" key="1">
    <source>
        <dbReference type="Pfam" id="PF03235"/>
    </source>
</evidence>
<feature type="domain" description="GmrSD restriction endonucleases N-terminal" evidence="1">
    <location>
        <begin position="238"/>
        <end position="382"/>
    </location>
</feature>
<organism evidence="2 3">
    <name type="scientific">Flavobacterium johnsoniae</name>
    <name type="common">Cytophaga johnsonae</name>
    <dbReference type="NCBI Taxonomy" id="986"/>
    <lineage>
        <taxon>Bacteria</taxon>
        <taxon>Pseudomonadati</taxon>
        <taxon>Bacteroidota</taxon>
        <taxon>Flavobacteriia</taxon>
        <taxon>Flavobacteriales</taxon>
        <taxon>Flavobacteriaceae</taxon>
        <taxon>Flavobacterium</taxon>
    </lineage>
</organism>
<reference evidence="2 3" key="1">
    <citation type="submission" date="2016-11" db="EMBL/GenBank/DDBJ databases">
        <authorList>
            <person name="Jaros S."/>
            <person name="Januszkiewicz K."/>
            <person name="Wedrychowicz H."/>
        </authorList>
    </citation>
    <scope>NUCLEOTIDE SEQUENCE [LARGE SCALE GENOMIC DNA]</scope>
    <source>
        <strain evidence="2 3">DSM 6792</strain>
    </source>
</reference>
<dbReference type="PANTHER" id="PTHR39639:SF1">
    <property type="entry name" value="DUF262 DOMAIN-CONTAINING PROTEIN"/>
    <property type="match status" value="1"/>
</dbReference>
<proteinExistence type="predicted"/>
<dbReference type="Pfam" id="PF03235">
    <property type="entry name" value="GmrSD_N"/>
    <property type="match status" value="1"/>
</dbReference>
<name>A0A1M5TJU3_FLAJO</name>
<dbReference type="RefSeq" id="WP_083558688.1">
    <property type="nucleotide sequence ID" value="NZ_FQWH01000011.1"/>
</dbReference>
<dbReference type="PANTHER" id="PTHR39639">
    <property type="entry name" value="CHROMOSOME 16, WHOLE GENOME SHOTGUN SEQUENCE"/>
    <property type="match status" value="1"/>
</dbReference>
<dbReference type="InterPro" id="IPR004919">
    <property type="entry name" value="GmrSD_N"/>
</dbReference>
<dbReference type="Proteomes" id="UP000184112">
    <property type="component" value="Unassembled WGS sequence"/>
</dbReference>
<dbReference type="AlphaFoldDB" id="A0A1M5TJU3"/>
<protein>
    <recommendedName>
        <fullName evidence="1">GmrSD restriction endonucleases N-terminal domain-containing protein</fullName>
    </recommendedName>
</protein>
<sequence length="598" mass="70378">MNNVQIQIEQQNFKIIDVVEKITIADSFVVPSNKTGGGNGEAKLYVGQNNYNTLDFFGKRGFEVNCILSKHNLLQYLNNVYSEYKDPSQIYRDNDKLSELWDLRFDMINNLDSIIKFRIKDQNQIEGPRVYINSVNESLDKKNYNTLREIPLPNISYFNIYKIENDSFEKLYYFTLNLIGIENPIYESKNYNLEINKFIPTSEDVDYVEKEISNELSDIETPFDPNKIKVRTTPSHIGQIINDLEDNFINLNTEFQRLPNLWNDTKKSRFIESLLLRLPIPAFYFNEKEENELEVIDGLQRISTIKNYVIHENFKLINLEFLTEYNGLFFHELPSTFQRRIKTFQITTYVIEKGTPNTVKYNIFKRVNTGGLELREQEIRHAINQGVPSELVADLARGEDTIDETNKICTRKNHDGEEIKLYATREGKEFIKATDNKIDPYRMEDRDFITRFVSFYLINYTNYEPNLDTFLNNGMAAIKELSKVDISRLKDDFYNSMKLAYEIFGNDAFRKRFSKSDGRKPINKALFEVLSVSFSKLSESERNKLWQNKERFKVKFIELHHNLAFLRSITQGTAMRDSVIRRFQEVEKIIKETIGNDY</sequence>
<gene>
    <name evidence="2" type="ORF">SAMN05444388_111162</name>
</gene>
<dbReference type="EMBL" id="FQWH01000011">
    <property type="protein sequence ID" value="SHH51042.1"/>
    <property type="molecule type" value="Genomic_DNA"/>
</dbReference>
<accession>A0A1M5TJU3</accession>
<evidence type="ECO:0000313" key="3">
    <source>
        <dbReference type="Proteomes" id="UP000184112"/>
    </source>
</evidence>
<evidence type="ECO:0000313" key="2">
    <source>
        <dbReference type="EMBL" id="SHH51042.1"/>
    </source>
</evidence>